<feature type="domain" description="CoA-binding" evidence="2">
    <location>
        <begin position="11"/>
        <end position="106"/>
    </location>
</feature>
<accession>A0A8J4HAV4</accession>
<dbReference type="Gene3D" id="3.40.50.720">
    <property type="entry name" value="NAD(P)-binding Rossmann-like Domain"/>
    <property type="match status" value="1"/>
</dbReference>
<gene>
    <name evidence="3" type="ORF">ENY07_06825</name>
</gene>
<dbReference type="Pfam" id="PF13607">
    <property type="entry name" value="Succ_CoA_lig"/>
    <property type="match status" value="1"/>
</dbReference>
<organism evidence="3">
    <name type="scientific">Acidicaldus sp</name>
    <dbReference type="NCBI Taxonomy" id="1872105"/>
    <lineage>
        <taxon>Bacteria</taxon>
        <taxon>Pseudomonadati</taxon>
        <taxon>Pseudomonadota</taxon>
        <taxon>Alphaproteobacteria</taxon>
        <taxon>Acetobacterales</taxon>
        <taxon>Acetobacteraceae</taxon>
        <taxon>Acidicaldus</taxon>
    </lineage>
</organism>
<protein>
    <submittedName>
        <fullName evidence="3">CoA-binding protein</fullName>
    </submittedName>
</protein>
<dbReference type="Pfam" id="PF13380">
    <property type="entry name" value="CoA_binding_2"/>
    <property type="match status" value="1"/>
</dbReference>
<dbReference type="Pfam" id="PF13549">
    <property type="entry name" value="ATP-grasp_5"/>
    <property type="match status" value="1"/>
</dbReference>
<dbReference type="InterPro" id="IPR003781">
    <property type="entry name" value="CoA-bd"/>
</dbReference>
<comment type="caution">
    <text evidence="3">The sequence shown here is derived from an EMBL/GenBank/DDBJ whole genome shotgun (WGS) entry which is preliminary data.</text>
</comment>
<dbReference type="SUPFAM" id="SSF52210">
    <property type="entry name" value="Succinyl-CoA synthetase domains"/>
    <property type="match status" value="2"/>
</dbReference>
<dbReference type="Gene3D" id="3.30.1490.20">
    <property type="entry name" value="ATP-grasp fold, A domain"/>
    <property type="match status" value="1"/>
</dbReference>
<dbReference type="Gene3D" id="3.40.50.261">
    <property type="entry name" value="Succinyl-CoA synthetase domains"/>
    <property type="match status" value="2"/>
</dbReference>
<dbReference type="GO" id="GO:0043758">
    <property type="term" value="F:acetate-CoA ligase (ADP-forming) activity"/>
    <property type="evidence" value="ECO:0007669"/>
    <property type="project" value="InterPro"/>
</dbReference>
<keyword evidence="1" id="KW-0816">Tricarboxylic acid cycle</keyword>
<dbReference type="SUPFAM" id="SSF51735">
    <property type="entry name" value="NAD(P)-binding Rossmann-fold domains"/>
    <property type="match status" value="1"/>
</dbReference>
<dbReference type="PANTHER" id="PTHR42793:SF1">
    <property type="entry name" value="PEPTIDYL-LYSINE N-ACETYLTRANSFERASE PATZ"/>
    <property type="match status" value="1"/>
</dbReference>
<reference evidence="3" key="1">
    <citation type="journal article" date="2020" name="mSystems">
        <title>Genome- and Community-Level Interaction Insights into Carbon Utilization and Element Cycling Functions of Hydrothermarchaeota in Hydrothermal Sediment.</title>
        <authorList>
            <person name="Zhou Z."/>
            <person name="Liu Y."/>
            <person name="Xu W."/>
            <person name="Pan J."/>
            <person name="Luo Z.H."/>
            <person name="Li M."/>
        </authorList>
    </citation>
    <scope>NUCLEOTIDE SEQUENCE</scope>
    <source>
        <strain evidence="3">SpSt-997</strain>
    </source>
</reference>
<evidence type="ECO:0000259" key="2">
    <source>
        <dbReference type="SMART" id="SM00881"/>
    </source>
</evidence>
<dbReference type="SUPFAM" id="SSF56059">
    <property type="entry name" value="Glutathione synthetase ATP-binding domain-like"/>
    <property type="match status" value="1"/>
</dbReference>
<dbReference type="Gene3D" id="3.30.470.20">
    <property type="entry name" value="ATP-grasp fold, B domain"/>
    <property type="match status" value="1"/>
</dbReference>
<dbReference type="InterPro" id="IPR016102">
    <property type="entry name" value="Succinyl-CoA_synth-like"/>
</dbReference>
<dbReference type="Pfam" id="PF19045">
    <property type="entry name" value="Ligase_CoA_2"/>
    <property type="match status" value="1"/>
</dbReference>
<dbReference type="InterPro" id="IPR043938">
    <property type="entry name" value="Ligase_CoA_dom"/>
</dbReference>
<sequence length="716" mass="72708">MDHPRTSLARFLAPRSIAVIGASPERGRIRGILLHNLRQNGYSGRIYPVNPSYAEIAGLRCYPDLAAIAAPVDLALIAIPAEHVLAALKACAGLDIPHALIISSGFAEEGGAQRAIQAEIAALARQSGMRISGPNAEGFYNAIDQVAATFSPATDRATDRAPVIAGARRVGIIAQSGGIGFALYNRGRALGLPFSHVITTGNEADLTAADFFAHLATDPATGVILLFLESVRDGAGFCAAARQAAENGKKVIAVKVGQTAAGERASLSHTASIAGWRAAYDAAFASLGVIAARDPDEAVALAAAFATNPGAAGRRAGVITVSGGAGAWVADALVAAGLEVPEISPATQARIRGFIPSYGATANPVDITAQAAYHGGLTRTIAELLEEDGIDLIAVAVSAASETRLSLDPPELASLLARRAKPVLLFSYTLPSDFARAGLAAAGAVVLTNLAALARASALLADPPKPAPVPPTPRRLPAAACRALAGHAGTLAEYQAKDALAASGFALAPRALAANLEAALAAARAIGFPLALKLQSPDLPHKSDIGGVRLGINDEAGLGEAFALLLAAGRAARARIAGVLVEKMAPPGIEILLSAVRDPGFGPVVMLGAGGVAAEVFRDVTYRLAPLDIAVARAMIGELQSAPLLAGFRGAPRADCEALARLIVALGDFAAAAPPALREVELNPVIVHAAGAGCTIADALIILADGLEKGNRACPT</sequence>
<dbReference type="SMART" id="SM00881">
    <property type="entry name" value="CoA_binding"/>
    <property type="match status" value="1"/>
</dbReference>
<dbReference type="GO" id="GO:0006099">
    <property type="term" value="P:tricarboxylic acid cycle"/>
    <property type="evidence" value="ECO:0007669"/>
    <property type="project" value="UniProtKB-KW"/>
</dbReference>
<dbReference type="PANTHER" id="PTHR42793">
    <property type="entry name" value="COA BINDING DOMAIN CONTAINING PROTEIN"/>
    <property type="match status" value="1"/>
</dbReference>
<dbReference type="AlphaFoldDB" id="A0A8J4HAV4"/>
<proteinExistence type="predicted"/>
<dbReference type="InterPro" id="IPR036291">
    <property type="entry name" value="NAD(P)-bd_dom_sf"/>
</dbReference>
<dbReference type="GO" id="GO:0005524">
    <property type="term" value="F:ATP binding"/>
    <property type="evidence" value="ECO:0007669"/>
    <property type="project" value="InterPro"/>
</dbReference>
<evidence type="ECO:0000256" key="1">
    <source>
        <dbReference type="ARBA" id="ARBA00022532"/>
    </source>
</evidence>
<dbReference type="EMBL" id="DTQM01000130">
    <property type="protein sequence ID" value="HGC42918.1"/>
    <property type="molecule type" value="Genomic_DNA"/>
</dbReference>
<name>A0A8J4HAV4_9PROT</name>
<dbReference type="InterPro" id="IPR032875">
    <property type="entry name" value="Succ_CoA_lig_flav_dom"/>
</dbReference>
<evidence type="ECO:0000313" key="3">
    <source>
        <dbReference type="EMBL" id="HGC42918.1"/>
    </source>
</evidence>
<dbReference type="InterPro" id="IPR013815">
    <property type="entry name" value="ATP_grasp_subdomain_1"/>
</dbReference>